<evidence type="ECO:0000256" key="10">
    <source>
        <dbReference type="ARBA" id="ARBA00041591"/>
    </source>
</evidence>
<dbReference type="InterPro" id="IPR019167">
    <property type="entry name" value="PAT1_dom"/>
</dbReference>
<evidence type="ECO:0000256" key="9">
    <source>
        <dbReference type="ARBA" id="ARBA00041130"/>
    </source>
</evidence>
<keyword evidence="7" id="KW-0694">RNA-binding</keyword>
<accession>A0ABQ7SV28</accession>
<feature type="region of interest" description="Disordered" evidence="12">
    <location>
        <begin position="154"/>
        <end position="186"/>
    </location>
</feature>
<evidence type="ECO:0000256" key="2">
    <source>
        <dbReference type="ARBA" id="ARBA00004322"/>
    </source>
</evidence>
<protein>
    <recommendedName>
        <fullName evidence="9">Protein PAT1 homolog 1</fullName>
    </recommendedName>
    <alternativeName>
        <fullName evidence="11">PAT1-like protein 1</fullName>
    </alternativeName>
    <alternativeName>
        <fullName evidence="10">Protein PAT1 homolog b</fullName>
    </alternativeName>
</protein>
<dbReference type="Pfam" id="PF09770">
    <property type="entry name" value="PAT1"/>
    <property type="match status" value="1"/>
</dbReference>
<dbReference type="Proteomes" id="UP000826234">
    <property type="component" value="Unassembled WGS sequence"/>
</dbReference>
<comment type="similarity">
    <text evidence="4">Belongs to the PAT1 family.</text>
</comment>
<gene>
    <name evidence="14" type="ORF">JD844_022143</name>
</gene>
<evidence type="ECO:0000256" key="8">
    <source>
        <dbReference type="ARBA" id="ARBA00023242"/>
    </source>
</evidence>
<evidence type="ECO:0000256" key="12">
    <source>
        <dbReference type="SAM" id="MobiDB-lite"/>
    </source>
</evidence>
<evidence type="ECO:0000313" key="15">
    <source>
        <dbReference type="Proteomes" id="UP000826234"/>
    </source>
</evidence>
<keyword evidence="6" id="KW-0597">Phosphoprotein</keyword>
<feature type="compositionally biased region" description="Low complexity" evidence="12">
    <location>
        <begin position="351"/>
        <end position="364"/>
    </location>
</feature>
<evidence type="ECO:0000256" key="4">
    <source>
        <dbReference type="ARBA" id="ARBA00009138"/>
    </source>
</evidence>
<evidence type="ECO:0000256" key="3">
    <source>
        <dbReference type="ARBA" id="ARBA00004324"/>
    </source>
</evidence>
<evidence type="ECO:0000256" key="7">
    <source>
        <dbReference type="ARBA" id="ARBA00022884"/>
    </source>
</evidence>
<dbReference type="PANTHER" id="PTHR21551:SF2">
    <property type="entry name" value="PROTEIN PAT1 HOMOLOG 1"/>
    <property type="match status" value="1"/>
</dbReference>
<name>A0ABQ7SV28_PHRPL</name>
<evidence type="ECO:0000256" key="6">
    <source>
        <dbReference type="ARBA" id="ARBA00022553"/>
    </source>
</evidence>
<keyword evidence="15" id="KW-1185">Reference proteome</keyword>
<dbReference type="EMBL" id="JAIPUX010003289">
    <property type="protein sequence ID" value="KAH0621110.1"/>
    <property type="molecule type" value="Genomic_DNA"/>
</dbReference>
<feature type="region of interest" description="Disordered" evidence="12">
    <location>
        <begin position="306"/>
        <end position="380"/>
    </location>
</feature>
<evidence type="ECO:0000256" key="11">
    <source>
        <dbReference type="ARBA" id="ARBA00042386"/>
    </source>
</evidence>
<evidence type="ECO:0000256" key="1">
    <source>
        <dbReference type="ARBA" id="ARBA00004201"/>
    </source>
</evidence>
<reference evidence="14 15" key="1">
    <citation type="journal article" date="2022" name="Gigascience">
        <title>A chromosome-level genome assembly and annotation of the desert horned lizard, Phrynosoma platyrhinos, provides insight into chromosomal rearrangements among reptiles.</title>
        <authorList>
            <person name="Koochekian N."/>
            <person name="Ascanio A."/>
            <person name="Farleigh K."/>
            <person name="Card D.C."/>
            <person name="Schield D.R."/>
            <person name="Castoe T.A."/>
            <person name="Jezkova T."/>
        </authorList>
    </citation>
    <scope>NUCLEOTIDE SEQUENCE [LARGE SCALE GENOMIC DNA]</scope>
    <source>
        <strain evidence="14">NK-2021</strain>
    </source>
</reference>
<comment type="subcellular location">
    <subcellularLocation>
        <location evidence="1">Cytoplasm</location>
        <location evidence="1">P-body</location>
    </subcellularLocation>
    <subcellularLocation>
        <location evidence="3">Nucleus speckle</location>
    </subcellularLocation>
    <subcellularLocation>
        <location evidence="2">Nucleus</location>
        <location evidence="2">PML body</location>
    </subcellularLocation>
</comment>
<evidence type="ECO:0000256" key="5">
    <source>
        <dbReference type="ARBA" id="ARBA00022490"/>
    </source>
</evidence>
<evidence type="ECO:0000313" key="14">
    <source>
        <dbReference type="EMBL" id="KAH0621110.1"/>
    </source>
</evidence>
<sequence>MFRYQSLEDCPLDEDDEVFHNLAEEDEDIDQFNDDTFGAGAVDDDWQEAHERLAELEEKPASSGEQVDRGVTDEMDLLEDHEENLAERLSKMVIDNELEDPAIMQAVQTQPLVQQSSGLNSSIWDGPSVLRRIRGPLLTQEVPSVSVLEYALPHRPPQAQEEEQDVSERALPRRSSSPVIGSPPVRAVPIGTPPKQPTMPNFNQQILCPKPVHIRVPIQQRYPSPFSERMSPNQLCNVTNSSLLGHPFPPSVTPVLTHLQRAQLLGGAQAGRMSPSQFARVSSLVSSPLASMNPKLLQGRAGQMMPPTSGFRAFFGAPPTPSSQHHSPPQPQMFRPDTTHLHPQHRRLLHQRQQQNRSQHRNLNGSAGDRGNHRHNHQEQIRKDPYANLMLQREKDWVSKIQMMQLQSTDPYLDDFYYQNYFQKLEKLSAAEDMHGDGPKKERTKLITPQVAKLEHAYKPVQFEGSLGKLTVSSVNNPRKMIDAVMTPRGEEDETKEKQVRDKRRQTLFTIEKTYSLLLDVEDYERRYLLSLEGDRLALMEDRKQKICDMYDNLRGKMPNQESRLSDDPFVQIMCIRKGKRLVGRILSFLSTEQAADILMATARNLPFLIKKDVQDEVLPCLLRPFSLVLYHLPLGTVASILQQLMNLPQSTTAAPSANQHLTVVLQNKFGLSLLYLVLSRGEELRSSDSNAEHMQDNQWTELMFMATRELLRIPQASLAKPVSTPSNLLSLFSRYVDRQKLNVLETKLQLIQGIR</sequence>
<proteinExistence type="inferred from homology"/>
<evidence type="ECO:0000259" key="13">
    <source>
        <dbReference type="Pfam" id="PF09770"/>
    </source>
</evidence>
<keyword evidence="5" id="KW-0963">Cytoplasm</keyword>
<keyword evidence="8" id="KW-0539">Nucleus</keyword>
<feature type="domain" description="mRNA decay factor PAT1" evidence="13">
    <location>
        <begin position="459"/>
        <end position="703"/>
    </location>
</feature>
<comment type="caution">
    <text evidence="14">The sequence shown here is derived from an EMBL/GenBank/DDBJ whole genome shotgun (WGS) entry which is preliminary data.</text>
</comment>
<dbReference type="InterPro" id="IPR039900">
    <property type="entry name" value="Pat1-like"/>
</dbReference>
<dbReference type="PANTHER" id="PTHR21551">
    <property type="entry name" value="TOPOISOMERASE II-ASSOCIATED PROTEIN PAT1"/>
    <property type="match status" value="1"/>
</dbReference>
<organism evidence="14 15">
    <name type="scientific">Phrynosoma platyrhinos</name>
    <name type="common">Desert horned lizard</name>
    <dbReference type="NCBI Taxonomy" id="52577"/>
    <lineage>
        <taxon>Eukaryota</taxon>
        <taxon>Metazoa</taxon>
        <taxon>Chordata</taxon>
        <taxon>Craniata</taxon>
        <taxon>Vertebrata</taxon>
        <taxon>Euteleostomi</taxon>
        <taxon>Lepidosauria</taxon>
        <taxon>Squamata</taxon>
        <taxon>Bifurcata</taxon>
        <taxon>Unidentata</taxon>
        <taxon>Episquamata</taxon>
        <taxon>Toxicofera</taxon>
        <taxon>Iguania</taxon>
        <taxon>Phrynosomatidae</taxon>
        <taxon>Phrynosomatinae</taxon>
        <taxon>Phrynosoma</taxon>
    </lineage>
</organism>